<comment type="caution">
    <text evidence="6">Lacks conserved residue(s) required for the propagation of feature annotation.</text>
</comment>
<feature type="region of interest" description="Disordered" evidence="7">
    <location>
        <begin position="637"/>
        <end position="658"/>
    </location>
</feature>
<dbReference type="InterPro" id="IPR045279">
    <property type="entry name" value="ARR-like"/>
</dbReference>
<keyword evidence="10" id="KW-1185">Reference proteome</keyword>
<keyword evidence="3" id="KW-0805">Transcription regulation</keyword>
<dbReference type="NCBIfam" id="TIGR01557">
    <property type="entry name" value="myb_SHAQKYF"/>
    <property type="match status" value="1"/>
</dbReference>
<gene>
    <name evidence="9" type="ORF">RIF29_13363</name>
</gene>
<dbReference type="SUPFAM" id="SSF46689">
    <property type="entry name" value="Homeodomain-like"/>
    <property type="match status" value="1"/>
</dbReference>
<dbReference type="InterPro" id="IPR001789">
    <property type="entry name" value="Sig_transdc_resp-reg_receiver"/>
</dbReference>
<dbReference type="PANTHER" id="PTHR43874:SF19">
    <property type="entry name" value="RESPONSE REGULATOR 23-RELATED"/>
    <property type="match status" value="1"/>
</dbReference>
<reference evidence="9 10" key="1">
    <citation type="submission" date="2024-01" db="EMBL/GenBank/DDBJ databases">
        <title>The genomes of 5 underutilized Papilionoideae crops provide insights into root nodulation and disease resistanc.</title>
        <authorList>
            <person name="Yuan L."/>
        </authorList>
    </citation>
    <scope>NUCLEOTIDE SEQUENCE [LARGE SCALE GENOMIC DNA]</scope>
    <source>
        <strain evidence="9">ZHUSHIDOU_FW_LH</strain>
        <tissue evidence="9">Leaf</tissue>
    </source>
</reference>
<feature type="region of interest" description="Disordered" evidence="7">
    <location>
        <begin position="158"/>
        <end position="181"/>
    </location>
</feature>
<dbReference type="GO" id="GO:0009736">
    <property type="term" value="P:cytokinin-activated signaling pathway"/>
    <property type="evidence" value="ECO:0007669"/>
    <property type="project" value="InterPro"/>
</dbReference>
<accession>A0AAN9IP54</accession>
<organism evidence="9 10">
    <name type="scientific">Crotalaria pallida</name>
    <name type="common">Smooth rattlebox</name>
    <name type="synonym">Crotalaria striata</name>
    <dbReference type="NCBI Taxonomy" id="3830"/>
    <lineage>
        <taxon>Eukaryota</taxon>
        <taxon>Viridiplantae</taxon>
        <taxon>Streptophyta</taxon>
        <taxon>Embryophyta</taxon>
        <taxon>Tracheophyta</taxon>
        <taxon>Spermatophyta</taxon>
        <taxon>Magnoliopsida</taxon>
        <taxon>eudicotyledons</taxon>
        <taxon>Gunneridae</taxon>
        <taxon>Pentapetalae</taxon>
        <taxon>rosids</taxon>
        <taxon>fabids</taxon>
        <taxon>Fabales</taxon>
        <taxon>Fabaceae</taxon>
        <taxon>Papilionoideae</taxon>
        <taxon>50 kb inversion clade</taxon>
        <taxon>genistoids sensu lato</taxon>
        <taxon>core genistoids</taxon>
        <taxon>Crotalarieae</taxon>
        <taxon>Crotalaria</taxon>
    </lineage>
</organism>
<dbReference type="SMART" id="SM00448">
    <property type="entry name" value="REC"/>
    <property type="match status" value="1"/>
</dbReference>
<evidence type="ECO:0000256" key="5">
    <source>
        <dbReference type="ARBA" id="ARBA00023242"/>
    </source>
</evidence>
<comment type="subcellular location">
    <subcellularLocation>
        <location evidence="1">Nucleus</location>
    </subcellularLocation>
</comment>
<keyword evidence="5" id="KW-0539">Nucleus</keyword>
<feature type="compositionally biased region" description="Polar residues" evidence="7">
    <location>
        <begin position="640"/>
        <end position="655"/>
    </location>
</feature>
<dbReference type="SUPFAM" id="SSF52172">
    <property type="entry name" value="CheY-like"/>
    <property type="match status" value="1"/>
</dbReference>
<evidence type="ECO:0000256" key="1">
    <source>
        <dbReference type="ARBA" id="ARBA00004123"/>
    </source>
</evidence>
<keyword evidence="2" id="KW-0902">Two-component regulatory system</keyword>
<dbReference type="EMBL" id="JAYWIO010000002">
    <property type="protein sequence ID" value="KAK7283672.1"/>
    <property type="molecule type" value="Genomic_DNA"/>
</dbReference>
<evidence type="ECO:0000256" key="7">
    <source>
        <dbReference type="SAM" id="MobiDB-lite"/>
    </source>
</evidence>
<feature type="domain" description="Response regulatory" evidence="8">
    <location>
        <begin position="9"/>
        <end position="126"/>
    </location>
</feature>
<evidence type="ECO:0000256" key="2">
    <source>
        <dbReference type="ARBA" id="ARBA00023012"/>
    </source>
</evidence>
<evidence type="ECO:0000259" key="8">
    <source>
        <dbReference type="PROSITE" id="PS50110"/>
    </source>
</evidence>
<dbReference type="GO" id="GO:0000160">
    <property type="term" value="P:phosphorelay signal transduction system"/>
    <property type="evidence" value="ECO:0007669"/>
    <property type="project" value="UniProtKB-KW"/>
</dbReference>
<evidence type="ECO:0000256" key="3">
    <source>
        <dbReference type="ARBA" id="ARBA00023015"/>
    </source>
</evidence>
<dbReference type="PANTHER" id="PTHR43874">
    <property type="entry name" value="TWO-COMPONENT RESPONSE REGULATOR"/>
    <property type="match status" value="1"/>
</dbReference>
<dbReference type="PROSITE" id="PS50110">
    <property type="entry name" value="RESPONSE_REGULATORY"/>
    <property type="match status" value="1"/>
</dbReference>
<evidence type="ECO:0000313" key="10">
    <source>
        <dbReference type="Proteomes" id="UP001372338"/>
    </source>
</evidence>
<feature type="compositionally biased region" description="Polar residues" evidence="7">
    <location>
        <begin position="158"/>
        <end position="167"/>
    </location>
</feature>
<dbReference type="AlphaFoldDB" id="A0AAN9IP54"/>
<dbReference type="GO" id="GO:0005634">
    <property type="term" value="C:nucleus"/>
    <property type="evidence" value="ECO:0007669"/>
    <property type="project" value="UniProtKB-SubCell"/>
</dbReference>
<comment type="caution">
    <text evidence="9">The sequence shown here is derived from an EMBL/GenBank/DDBJ whole genome shotgun (WGS) entry which is preliminary data.</text>
</comment>
<evidence type="ECO:0000256" key="6">
    <source>
        <dbReference type="PROSITE-ProRule" id="PRU00169"/>
    </source>
</evidence>
<dbReference type="Proteomes" id="UP001372338">
    <property type="component" value="Unassembled WGS sequence"/>
</dbReference>
<dbReference type="FunFam" id="1.10.10.60:FF:000007">
    <property type="entry name" value="Two-component response regulator"/>
    <property type="match status" value="1"/>
</dbReference>
<dbReference type="GO" id="GO:0003677">
    <property type="term" value="F:DNA binding"/>
    <property type="evidence" value="ECO:0007669"/>
    <property type="project" value="InterPro"/>
</dbReference>
<name>A0AAN9IP54_CROPI</name>
<protein>
    <recommendedName>
        <fullName evidence="8">Response regulatory domain-containing protein</fullName>
    </recommendedName>
</protein>
<dbReference type="Gene3D" id="1.10.10.60">
    <property type="entry name" value="Homeodomain-like"/>
    <property type="match status" value="1"/>
</dbReference>
<dbReference type="InterPro" id="IPR011006">
    <property type="entry name" value="CheY-like_superfamily"/>
</dbReference>
<dbReference type="Pfam" id="PF00072">
    <property type="entry name" value="Response_reg"/>
    <property type="match status" value="1"/>
</dbReference>
<dbReference type="Gene3D" id="3.40.50.2300">
    <property type="match status" value="1"/>
</dbReference>
<dbReference type="InterPro" id="IPR009057">
    <property type="entry name" value="Homeodomain-like_sf"/>
</dbReference>
<evidence type="ECO:0000256" key="4">
    <source>
        <dbReference type="ARBA" id="ARBA00023163"/>
    </source>
</evidence>
<sequence length="767" mass="84965">MSLEKVNLTVLVVDDDETSLAIIANILNSWHYKDAGVLTSNNAGNALKILREFEGFLDLVIAEVRILRMNEFEFRKRVKDEFQLPVIMMSSDIRHKFMSMNQENEAAYLLKPIYADDLKDIWKYALAARKGKLVIHNASGSSEGESSPGEKIIIQDVNSSSAPSTVTHDSKGKRKYSKRKSVEMDEEIQSVGSYRVQKKPKVVWTTYLHNMFLSAIKVLGYDKAVPKKILEVMNVPYLTRENVASHLQKYRIFLRKMAERGLLDGVSGKILKSNFASGLTPSMMKEIQIRSEKLRVPVDQYLKNVAHLIKNGGIANCSSPFNQGTIVSHQVQTSAYLNSTELGRGRGQLPKGMYSGLMHQNHQALNANSLNQVRLGQSCFGSQIGANNMHQTFLGNYANNLLYNAGPNFPSYGMEHGLMTSASGLTRSLNLNNGSLLGNQCFQHGLGNGNMASSSNSNDPWNNSTCYPTSSNSYGIQLNDGPQTFDGGVGIMSAHANNNNSNFGMVHNRITTNDNILVSNLGHNNNNFGFVNVTQNANLHFEALGHSNNSFGFVNTTRRENTLVPPLAHSYESFRLENDNQNENVHVGMTTSGHGNSAFAARNESVSDLPEASINYANQVENVSRIPILPQHLSGHVNGNVASNEHQYNGSSSTDGEARRLENDISELFLMTENMEFLNEIEETPDANECLNSDFSSFSLSHVLQPSEQPQTTSNVIDPSIESDINQQKSPSSSVKDSNQNNAGFVDWESFDRFWMEDVSLGKQLSY</sequence>
<proteinExistence type="predicted"/>
<evidence type="ECO:0000313" key="9">
    <source>
        <dbReference type="EMBL" id="KAK7283672.1"/>
    </source>
</evidence>
<keyword evidence="4" id="KW-0804">Transcription</keyword>
<dbReference type="InterPro" id="IPR006447">
    <property type="entry name" value="Myb_dom_plants"/>
</dbReference>